<evidence type="ECO:0000256" key="1">
    <source>
        <dbReference type="SAM" id="MobiDB-lite"/>
    </source>
</evidence>
<feature type="compositionally biased region" description="Polar residues" evidence="1">
    <location>
        <begin position="126"/>
        <end position="136"/>
    </location>
</feature>
<gene>
    <name evidence="2" type="ORF">GOP47_0015923</name>
</gene>
<dbReference type="EMBL" id="JABFUD020000015">
    <property type="protein sequence ID" value="KAI5069622.1"/>
    <property type="molecule type" value="Genomic_DNA"/>
</dbReference>
<comment type="caution">
    <text evidence="2">The sequence shown here is derived from an EMBL/GenBank/DDBJ whole genome shotgun (WGS) entry which is preliminary data.</text>
</comment>
<protein>
    <submittedName>
        <fullName evidence="2">Uncharacterized protein</fullName>
    </submittedName>
</protein>
<feature type="region of interest" description="Disordered" evidence="1">
    <location>
        <begin position="79"/>
        <end position="106"/>
    </location>
</feature>
<name>A0A9D4ZD23_ADICA</name>
<accession>A0A9D4ZD23</accession>
<sequence length="230" mass="25163">MNMALIMISSRVESILARYWSLNCVDGLHDGGKEENLTALAVDSQSRTERQGEIPHAAARLHVVLTPFCKIVGRPRGCHPQKDGPTLRPLAGQKTHKKDGDSKCGLLKGHGVHATTTFTKRHLALSSDTSHTTSRAAESLAGASAPPRPRPSLFLTPSSPRHYFDRSSIYYFRSVLLLTNANCAWTAGVVVDTRLFYQHRNPLSATELELVHGRPKFTVPASMQLSEGDG</sequence>
<keyword evidence="3" id="KW-1185">Reference proteome</keyword>
<proteinExistence type="predicted"/>
<evidence type="ECO:0000313" key="2">
    <source>
        <dbReference type="EMBL" id="KAI5069622.1"/>
    </source>
</evidence>
<dbReference type="AlphaFoldDB" id="A0A9D4ZD23"/>
<dbReference type="Proteomes" id="UP000886520">
    <property type="component" value="Chromosome 15"/>
</dbReference>
<organism evidence="2 3">
    <name type="scientific">Adiantum capillus-veneris</name>
    <name type="common">Maidenhair fern</name>
    <dbReference type="NCBI Taxonomy" id="13818"/>
    <lineage>
        <taxon>Eukaryota</taxon>
        <taxon>Viridiplantae</taxon>
        <taxon>Streptophyta</taxon>
        <taxon>Embryophyta</taxon>
        <taxon>Tracheophyta</taxon>
        <taxon>Polypodiopsida</taxon>
        <taxon>Polypodiidae</taxon>
        <taxon>Polypodiales</taxon>
        <taxon>Pteridineae</taxon>
        <taxon>Pteridaceae</taxon>
        <taxon>Vittarioideae</taxon>
        <taxon>Adiantum</taxon>
    </lineage>
</organism>
<feature type="region of interest" description="Disordered" evidence="1">
    <location>
        <begin position="123"/>
        <end position="152"/>
    </location>
</feature>
<reference evidence="2" key="1">
    <citation type="submission" date="2021-01" db="EMBL/GenBank/DDBJ databases">
        <title>Adiantum capillus-veneris genome.</title>
        <authorList>
            <person name="Fang Y."/>
            <person name="Liao Q."/>
        </authorList>
    </citation>
    <scope>NUCLEOTIDE SEQUENCE</scope>
    <source>
        <strain evidence="2">H3</strain>
        <tissue evidence="2">Leaf</tissue>
    </source>
</reference>
<evidence type="ECO:0000313" key="3">
    <source>
        <dbReference type="Proteomes" id="UP000886520"/>
    </source>
</evidence>